<feature type="transmembrane region" description="Helical" evidence="1">
    <location>
        <begin position="351"/>
        <end position="370"/>
    </location>
</feature>
<feature type="transmembrane region" description="Helical" evidence="1">
    <location>
        <begin position="31"/>
        <end position="49"/>
    </location>
</feature>
<keyword evidence="1" id="KW-0472">Membrane</keyword>
<feature type="transmembrane region" description="Helical" evidence="1">
    <location>
        <begin position="255"/>
        <end position="273"/>
    </location>
</feature>
<feature type="transmembrane region" description="Helical" evidence="1">
    <location>
        <begin position="285"/>
        <end position="303"/>
    </location>
</feature>
<feature type="transmembrane region" description="Helical" evidence="1">
    <location>
        <begin position="231"/>
        <end position="248"/>
    </location>
</feature>
<gene>
    <name evidence="2" type="ORF">MF672_028035</name>
</gene>
<evidence type="ECO:0000313" key="2">
    <source>
        <dbReference type="EMBL" id="MCK2217613.1"/>
    </source>
</evidence>
<evidence type="ECO:0000256" key="1">
    <source>
        <dbReference type="SAM" id="Phobius"/>
    </source>
</evidence>
<keyword evidence="1" id="KW-0812">Transmembrane</keyword>
<feature type="transmembrane region" description="Helical" evidence="1">
    <location>
        <begin position="310"/>
        <end position="339"/>
    </location>
</feature>
<evidence type="ECO:0008006" key="4">
    <source>
        <dbReference type="Google" id="ProtNLM"/>
    </source>
</evidence>
<keyword evidence="3" id="KW-1185">Reference proteome</keyword>
<evidence type="ECO:0000313" key="3">
    <source>
        <dbReference type="Proteomes" id="UP001317259"/>
    </source>
</evidence>
<feature type="transmembrane region" description="Helical" evidence="1">
    <location>
        <begin position="162"/>
        <end position="178"/>
    </location>
</feature>
<accession>A0ABT0FZ37</accession>
<feature type="transmembrane region" description="Helical" evidence="1">
    <location>
        <begin position="134"/>
        <end position="155"/>
    </location>
</feature>
<keyword evidence="1" id="KW-1133">Transmembrane helix</keyword>
<dbReference type="RefSeq" id="WP_242377884.1">
    <property type="nucleotide sequence ID" value="NZ_JAKRKC020000001.1"/>
</dbReference>
<sequence length="392" mass="42410">MKSPASIKKAAEWALPYWTRGQAGRETPHDLFRVLYFGWLVAFTLKLLGSAWDVSWHFKWLRDDLAPPHLLNSAGTAIALALTIVHGYTGYGVDRLALRLIQWGTGIFLVAVPLDLINHRINGLDITSWSPSHIMLYVGTFFMIAGVVRGWFMGAPPGRERTFVLAAFLAFFLENVHFPEQHQEYGILSLGAWDNHVTYAEPILLQFAADQMGRPVDRVMMLGFTLPVPDFLYPVYAVVAGVSVLVVARLLIGRFGAATLVAGAYVGFRTLIWPLLTVTGFPPSAVPFFLVVAGLLVDVAFLVRLPVARAVVGAVGVTAVTYGALMAQSTLMGAVYGAVKGQEGLAGAPPLVMASAVWAGVGLMVVWGAAEWVASRRSPRPQVVETPAVVTA</sequence>
<feature type="transmembrane region" description="Helical" evidence="1">
    <location>
        <begin position="96"/>
        <end position="114"/>
    </location>
</feature>
<protein>
    <recommendedName>
        <fullName evidence="4">DUF2029 domain-containing protein</fullName>
    </recommendedName>
</protein>
<proteinExistence type="predicted"/>
<dbReference type="Proteomes" id="UP001317259">
    <property type="component" value="Unassembled WGS sequence"/>
</dbReference>
<name>A0ABT0FZ37_9ACTN</name>
<comment type="caution">
    <text evidence="2">The sequence shown here is derived from an EMBL/GenBank/DDBJ whole genome shotgun (WGS) entry which is preliminary data.</text>
</comment>
<organism evidence="2 3">
    <name type="scientific">Actinomadura luzonensis</name>
    <dbReference type="NCBI Taxonomy" id="2805427"/>
    <lineage>
        <taxon>Bacteria</taxon>
        <taxon>Bacillati</taxon>
        <taxon>Actinomycetota</taxon>
        <taxon>Actinomycetes</taxon>
        <taxon>Streptosporangiales</taxon>
        <taxon>Thermomonosporaceae</taxon>
        <taxon>Actinomadura</taxon>
    </lineage>
</organism>
<reference evidence="2 3" key="1">
    <citation type="submission" date="2022-04" db="EMBL/GenBank/DDBJ databases">
        <title>Genome draft of Actinomadura sp. ATCC 31491.</title>
        <authorList>
            <person name="Shi X."/>
            <person name="Du Y."/>
        </authorList>
    </citation>
    <scope>NUCLEOTIDE SEQUENCE [LARGE SCALE GENOMIC DNA]</scope>
    <source>
        <strain evidence="2 3">ATCC 31491</strain>
    </source>
</reference>
<feature type="transmembrane region" description="Helical" evidence="1">
    <location>
        <begin position="69"/>
        <end position="89"/>
    </location>
</feature>
<dbReference type="EMBL" id="JAKRKC020000001">
    <property type="protein sequence ID" value="MCK2217613.1"/>
    <property type="molecule type" value="Genomic_DNA"/>
</dbReference>